<protein>
    <recommendedName>
        <fullName evidence="4">serine-type D-Ala-D-Ala carboxypeptidase</fullName>
        <ecNumber evidence="4">3.4.16.4</ecNumber>
    </recommendedName>
</protein>
<evidence type="ECO:0000256" key="6">
    <source>
        <dbReference type="ARBA" id="ARBA00022670"/>
    </source>
</evidence>
<evidence type="ECO:0000256" key="3">
    <source>
        <dbReference type="ARBA" id="ARBA00007164"/>
    </source>
</evidence>
<evidence type="ECO:0000256" key="11">
    <source>
        <dbReference type="ARBA" id="ARBA00023316"/>
    </source>
</evidence>
<keyword evidence="7 16" id="KW-0732">Signal</keyword>
<evidence type="ECO:0000256" key="12">
    <source>
        <dbReference type="ARBA" id="ARBA00034000"/>
    </source>
</evidence>
<dbReference type="Proteomes" id="UP000287361">
    <property type="component" value="Unassembled WGS sequence"/>
</dbReference>
<keyword evidence="5 18" id="KW-0121">Carboxypeptidase</keyword>
<comment type="pathway">
    <text evidence="2">Cell wall biogenesis; peptidoglycan biosynthesis.</text>
</comment>
<dbReference type="InterPro" id="IPR012338">
    <property type="entry name" value="Beta-lactam/transpept-like"/>
</dbReference>
<dbReference type="EMBL" id="BHVZ01000001">
    <property type="protein sequence ID" value="GCB28514.1"/>
    <property type="molecule type" value="Genomic_DNA"/>
</dbReference>
<dbReference type="Gene3D" id="2.60.410.10">
    <property type="entry name" value="D-Ala-D-Ala carboxypeptidase, C-terminal domain"/>
    <property type="match status" value="1"/>
</dbReference>
<evidence type="ECO:0000256" key="1">
    <source>
        <dbReference type="ARBA" id="ARBA00003217"/>
    </source>
</evidence>
<dbReference type="GO" id="GO:0008360">
    <property type="term" value="P:regulation of cell shape"/>
    <property type="evidence" value="ECO:0007669"/>
    <property type="project" value="UniProtKB-KW"/>
</dbReference>
<name>A0A401LAJ8_9FIRM</name>
<dbReference type="EC" id="3.4.16.4" evidence="4"/>
<keyword evidence="8" id="KW-0378">Hydrolase</keyword>
<dbReference type="GO" id="GO:0009002">
    <property type="term" value="F:serine-type D-Ala-D-Ala carboxypeptidase activity"/>
    <property type="evidence" value="ECO:0007669"/>
    <property type="project" value="UniProtKB-EC"/>
</dbReference>
<dbReference type="InterPro" id="IPR015956">
    <property type="entry name" value="Peniciliin-bd_prot_C_sf"/>
</dbReference>
<dbReference type="Gene3D" id="3.40.710.10">
    <property type="entry name" value="DD-peptidase/beta-lactamase superfamily"/>
    <property type="match status" value="1"/>
</dbReference>
<feature type="active site" description="Acyl-ester intermediate" evidence="13">
    <location>
        <position position="63"/>
    </location>
</feature>
<organism evidence="18 19">
    <name type="scientific">Anaerotignum faecicola</name>
    <dbReference type="NCBI Taxonomy" id="2358141"/>
    <lineage>
        <taxon>Bacteria</taxon>
        <taxon>Bacillati</taxon>
        <taxon>Bacillota</taxon>
        <taxon>Clostridia</taxon>
        <taxon>Lachnospirales</taxon>
        <taxon>Anaerotignaceae</taxon>
        <taxon>Anaerotignum</taxon>
    </lineage>
</organism>
<comment type="catalytic activity">
    <reaction evidence="12">
        <text>Preferential cleavage: (Ac)2-L-Lys-D-Ala-|-D-Ala. Also transpeptidation of peptidyl-alanyl moieties that are N-acyl substituents of D-alanine.</text>
        <dbReference type="EC" id="3.4.16.4"/>
    </reaction>
</comment>
<reference evidence="18 19" key="1">
    <citation type="submission" date="2018-10" db="EMBL/GenBank/DDBJ databases">
        <title>Draft Genome Sequence of Anaerotignum sp. KCTC 15736.</title>
        <authorList>
            <person name="Choi S.H."/>
            <person name="Kim J.S."/>
            <person name="Kang S.W."/>
            <person name="Lee J.S."/>
            <person name="Park S.H."/>
        </authorList>
    </citation>
    <scope>NUCLEOTIDE SEQUENCE [LARGE SCALE GENOMIC DNA]</scope>
    <source>
        <strain evidence="18 19">KCTC 15736</strain>
    </source>
</reference>
<feature type="active site" evidence="13">
    <location>
        <position position="123"/>
    </location>
</feature>
<evidence type="ECO:0000256" key="5">
    <source>
        <dbReference type="ARBA" id="ARBA00022645"/>
    </source>
</evidence>
<evidence type="ECO:0000256" key="16">
    <source>
        <dbReference type="SAM" id="SignalP"/>
    </source>
</evidence>
<feature type="domain" description="Peptidase S11 D-Ala-D-Ala carboxypeptidase A C-terminal" evidence="17">
    <location>
        <begin position="283"/>
        <end position="373"/>
    </location>
</feature>
<dbReference type="SUPFAM" id="SSF56601">
    <property type="entry name" value="beta-lactamase/transpeptidase-like"/>
    <property type="match status" value="1"/>
</dbReference>
<dbReference type="GO" id="GO:0071555">
    <property type="term" value="P:cell wall organization"/>
    <property type="evidence" value="ECO:0007669"/>
    <property type="project" value="UniProtKB-KW"/>
</dbReference>
<proteinExistence type="inferred from homology"/>
<dbReference type="GO" id="GO:0009252">
    <property type="term" value="P:peptidoglycan biosynthetic process"/>
    <property type="evidence" value="ECO:0007669"/>
    <property type="project" value="UniProtKB-UniPathway"/>
</dbReference>
<dbReference type="InterPro" id="IPR037167">
    <property type="entry name" value="Peptidase_S11_C_sf"/>
</dbReference>
<dbReference type="InterPro" id="IPR001967">
    <property type="entry name" value="Peptidase_S11_N"/>
</dbReference>
<evidence type="ECO:0000256" key="10">
    <source>
        <dbReference type="ARBA" id="ARBA00022984"/>
    </source>
</evidence>
<dbReference type="AlphaFoldDB" id="A0A401LAJ8"/>
<keyword evidence="9" id="KW-0133">Cell shape</keyword>
<accession>A0A401LAJ8</accession>
<evidence type="ECO:0000256" key="15">
    <source>
        <dbReference type="RuleBase" id="RU004016"/>
    </source>
</evidence>
<comment type="caution">
    <text evidence="18">The sequence shown here is derived from an EMBL/GenBank/DDBJ whole genome shotgun (WGS) entry which is preliminary data.</text>
</comment>
<evidence type="ECO:0000256" key="14">
    <source>
        <dbReference type="PIRSR" id="PIRSR618044-2"/>
    </source>
</evidence>
<feature type="signal peptide" evidence="16">
    <location>
        <begin position="1"/>
        <end position="26"/>
    </location>
</feature>
<dbReference type="PANTHER" id="PTHR21581">
    <property type="entry name" value="D-ALANYL-D-ALANINE CARBOXYPEPTIDASE"/>
    <property type="match status" value="1"/>
</dbReference>
<dbReference type="Pfam" id="PF00768">
    <property type="entry name" value="Peptidase_S11"/>
    <property type="match status" value="1"/>
</dbReference>
<keyword evidence="19" id="KW-1185">Reference proteome</keyword>
<evidence type="ECO:0000256" key="4">
    <source>
        <dbReference type="ARBA" id="ARBA00012448"/>
    </source>
</evidence>
<dbReference type="SMART" id="SM00936">
    <property type="entry name" value="PBP5_C"/>
    <property type="match status" value="1"/>
</dbReference>
<evidence type="ECO:0000313" key="18">
    <source>
        <dbReference type="EMBL" id="GCB28514.1"/>
    </source>
</evidence>
<dbReference type="UniPathway" id="UPA00219"/>
<evidence type="ECO:0000256" key="13">
    <source>
        <dbReference type="PIRSR" id="PIRSR618044-1"/>
    </source>
</evidence>
<gene>
    <name evidence="18" type="primary">dacF</name>
    <name evidence="18" type="ORF">KGMB03357_01750</name>
</gene>
<dbReference type="InterPro" id="IPR018044">
    <property type="entry name" value="Peptidase_S11"/>
</dbReference>
<feature type="active site" description="Proton acceptor" evidence="13">
    <location>
        <position position="66"/>
    </location>
</feature>
<dbReference type="SUPFAM" id="SSF69189">
    <property type="entry name" value="Penicillin-binding protein associated domain"/>
    <property type="match status" value="1"/>
</dbReference>
<keyword evidence="11" id="KW-0961">Cell wall biogenesis/degradation</keyword>
<evidence type="ECO:0000256" key="7">
    <source>
        <dbReference type="ARBA" id="ARBA00022729"/>
    </source>
</evidence>
<dbReference type="GO" id="GO:0006508">
    <property type="term" value="P:proteolysis"/>
    <property type="evidence" value="ECO:0007669"/>
    <property type="project" value="UniProtKB-KW"/>
</dbReference>
<dbReference type="InterPro" id="IPR012907">
    <property type="entry name" value="Peptidase_S11_C"/>
</dbReference>
<dbReference type="OrthoDB" id="9791132at2"/>
<feature type="chain" id="PRO_5019482882" description="serine-type D-Ala-D-Ala carboxypeptidase" evidence="16">
    <location>
        <begin position="27"/>
        <end position="388"/>
    </location>
</feature>
<evidence type="ECO:0000313" key="19">
    <source>
        <dbReference type="Proteomes" id="UP000287361"/>
    </source>
</evidence>
<feature type="binding site" evidence="14">
    <location>
        <position position="233"/>
    </location>
    <ligand>
        <name>substrate</name>
    </ligand>
</feature>
<sequence>MKNWKGVLAILLMSVLSLGFSLSAFAAETDALQLKSKSAVLMDAGTGTILYEKNSHEAMPPASVTKVMTLLLIYEAEAAGQFEWEEAVQVSEHAASMGGSQVFLESGETQTAAELTKCIAIASANDAAVAMAEFVAGSEEAFVERMNRKAEELGMQETHFVNACGLDVDGHETSAYDIALMSRELMTKFPEIQKYTTTWQDTIIHKTRKGESEFGLTNTNKLIKWYEGATGLKTGSTGKALYCLSGTAERNGLHLIGVVMAAPDFKLRFQETMKLLDYGFANYSAEKGLPAGKEMGRIPVTKGMKDSVSAVVQEEISILLKKDIGGEWETKAELLPAMDAPVAAGEKVGELIYLLHGKEVGRTDLITAEAVEKANINTMLQRMLRQWF</sequence>
<evidence type="ECO:0000256" key="9">
    <source>
        <dbReference type="ARBA" id="ARBA00022960"/>
    </source>
</evidence>
<comment type="similarity">
    <text evidence="3 15">Belongs to the peptidase S11 family.</text>
</comment>
<dbReference type="PANTHER" id="PTHR21581:SF6">
    <property type="entry name" value="TRAFFICKING PROTEIN PARTICLE COMPLEX SUBUNIT 12"/>
    <property type="match status" value="1"/>
</dbReference>
<keyword evidence="6" id="KW-0645">Protease</keyword>
<evidence type="ECO:0000256" key="8">
    <source>
        <dbReference type="ARBA" id="ARBA00022801"/>
    </source>
</evidence>
<keyword evidence="10" id="KW-0573">Peptidoglycan synthesis</keyword>
<dbReference type="Pfam" id="PF07943">
    <property type="entry name" value="PBP5_C"/>
    <property type="match status" value="1"/>
</dbReference>
<dbReference type="PRINTS" id="PR00725">
    <property type="entry name" value="DADACBPTASE1"/>
</dbReference>
<evidence type="ECO:0000256" key="2">
    <source>
        <dbReference type="ARBA" id="ARBA00004752"/>
    </source>
</evidence>
<comment type="function">
    <text evidence="1">Removes C-terminal D-alanyl residues from sugar-peptide cell wall precursors.</text>
</comment>
<evidence type="ECO:0000259" key="17">
    <source>
        <dbReference type="SMART" id="SM00936"/>
    </source>
</evidence>